<reference evidence="6 7" key="1">
    <citation type="submission" date="2017-10" db="EMBL/GenBank/DDBJ databases">
        <title>Effective Description of Clostridium neonatale sp. nov. linked to necrotizing enterocolitis in neonates and a clarification of species assignable to the genus Clostridium (Prazmowski 1880) emend. Lawson and Rainey 2016.</title>
        <authorList>
            <person name="Bernard K."/>
            <person name="Burdz T."/>
            <person name="Wiebe D."/>
            <person name="Balcewich B."/>
            <person name="Alfa M."/>
            <person name="Bernier A.-M."/>
        </authorList>
    </citation>
    <scope>NUCLEOTIDE SEQUENCE [LARGE SCALE GENOMIC DNA]</scope>
    <source>
        <strain evidence="6 7">LCDC99A005</strain>
    </source>
</reference>
<dbReference type="InterPro" id="IPR012925">
    <property type="entry name" value="TipAS_dom"/>
</dbReference>
<accession>A0A2A7MBT2</accession>
<feature type="domain" description="HTH merR-type" evidence="5">
    <location>
        <begin position="1"/>
        <end position="71"/>
    </location>
</feature>
<sequence length="257" mass="30503">MEYTIKRLAELAGVSARTLRYYDEIGLLRPCRINSAGYRIYGEREVDLLQQILFYKSMDMKLEEIQKIISNPDFDTKKALEEHYEKLISRRKQLDQLILTVEKTLAYKKGEIEMSDKEKFEGLKKEKIAKNEAMYGKEIRNKYGEDVVEASNNKFLNMSEENFNEMQKTEDEMFELLSKVIKTKDLECDEAQKVYEKHKKWLEFSWPSYSKEAHAGLAEMYIADERFSKYYNDKLGENAVEVLHDIIVRYTKYKLII</sequence>
<dbReference type="SUPFAM" id="SSF46955">
    <property type="entry name" value="Putative DNA-binding domain"/>
    <property type="match status" value="1"/>
</dbReference>
<dbReference type="PANTHER" id="PTHR30204:SF90">
    <property type="entry name" value="HTH-TYPE TRANSCRIPTIONAL ACTIVATOR MTA"/>
    <property type="match status" value="1"/>
</dbReference>
<dbReference type="InterPro" id="IPR047057">
    <property type="entry name" value="MerR_fam"/>
</dbReference>
<evidence type="ECO:0000256" key="3">
    <source>
        <dbReference type="ARBA" id="ARBA00023159"/>
    </source>
</evidence>
<dbReference type="PANTHER" id="PTHR30204">
    <property type="entry name" value="REDOX-CYCLING DRUG-SENSING TRANSCRIPTIONAL ACTIVATOR SOXR"/>
    <property type="match status" value="1"/>
</dbReference>
<dbReference type="Proteomes" id="UP000220840">
    <property type="component" value="Unassembled WGS sequence"/>
</dbReference>
<keyword evidence="2" id="KW-0238">DNA-binding</keyword>
<evidence type="ECO:0000259" key="5">
    <source>
        <dbReference type="PROSITE" id="PS50937"/>
    </source>
</evidence>
<protein>
    <submittedName>
        <fullName evidence="6">MerR family transcriptional regulator</fullName>
    </submittedName>
</protein>
<dbReference type="InterPro" id="IPR009061">
    <property type="entry name" value="DNA-bd_dom_put_sf"/>
</dbReference>
<comment type="caution">
    <text evidence="6">The sequence shown here is derived from an EMBL/GenBank/DDBJ whole genome shotgun (WGS) entry which is preliminary data.</text>
</comment>
<dbReference type="GO" id="GO:0003700">
    <property type="term" value="F:DNA-binding transcription factor activity"/>
    <property type="evidence" value="ECO:0007669"/>
    <property type="project" value="InterPro"/>
</dbReference>
<evidence type="ECO:0000313" key="7">
    <source>
        <dbReference type="Proteomes" id="UP000220840"/>
    </source>
</evidence>
<dbReference type="SUPFAM" id="SSF89082">
    <property type="entry name" value="Antibiotic binding domain of TipA-like multidrug resistance regulators"/>
    <property type="match status" value="1"/>
</dbReference>
<dbReference type="EMBL" id="PDCJ01000006">
    <property type="protein sequence ID" value="PEG28987.1"/>
    <property type="molecule type" value="Genomic_DNA"/>
</dbReference>
<keyword evidence="3" id="KW-0010">Activator</keyword>
<dbReference type="RefSeq" id="WP_058293173.1">
    <property type="nucleotide sequence ID" value="NZ_CAMRXB010000022.1"/>
</dbReference>
<dbReference type="OrthoDB" id="9814833at2"/>
<dbReference type="Pfam" id="PF07739">
    <property type="entry name" value="TipAS"/>
    <property type="match status" value="1"/>
</dbReference>
<organism evidence="6 7">
    <name type="scientific">Clostridium neonatale</name>
    <dbReference type="NCBI Taxonomy" id="137838"/>
    <lineage>
        <taxon>Bacteria</taxon>
        <taxon>Bacillati</taxon>
        <taxon>Bacillota</taxon>
        <taxon>Clostridia</taxon>
        <taxon>Eubacteriales</taxon>
        <taxon>Clostridiaceae</taxon>
        <taxon>Clostridium</taxon>
    </lineage>
</organism>
<dbReference type="Gene3D" id="1.10.490.50">
    <property type="entry name" value="Antibiotic binding domain of TipA-like multidrug resistance regulators"/>
    <property type="match status" value="1"/>
</dbReference>
<dbReference type="PRINTS" id="PR00040">
    <property type="entry name" value="HTHMERR"/>
</dbReference>
<gene>
    <name evidence="6" type="ORF">CQ394_20270</name>
</gene>
<dbReference type="Gene3D" id="1.10.1660.10">
    <property type="match status" value="1"/>
</dbReference>
<evidence type="ECO:0000256" key="4">
    <source>
        <dbReference type="ARBA" id="ARBA00023163"/>
    </source>
</evidence>
<evidence type="ECO:0000256" key="1">
    <source>
        <dbReference type="ARBA" id="ARBA00023015"/>
    </source>
</evidence>
<evidence type="ECO:0000313" key="6">
    <source>
        <dbReference type="EMBL" id="PEG28987.1"/>
    </source>
</evidence>
<dbReference type="InterPro" id="IPR036244">
    <property type="entry name" value="TipA-like_antibiotic-bd"/>
</dbReference>
<dbReference type="CDD" id="cd01106">
    <property type="entry name" value="HTH_TipAL-Mta"/>
    <property type="match status" value="1"/>
</dbReference>
<keyword evidence="1" id="KW-0805">Transcription regulation</keyword>
<name>A0A2A7MBT2_9CLOT</name>
<dbReference type="Pfam" id="PF13411">
    <property type="entry name" value="MerR_1"/>
    <property type="match status" value="1"/>
</dbReference>
<proteinExistence type="predicted"/>
<dbReference type="AlphaFoldDB" id="A0A2A7MBT2"/>
<dbReference type="SMART" id="SM00422">
    <property type="entry name" value="HTH_MERR"/>
    <property type="match status" value="1"/>
</dbReference>
<dbReference type="InterPro" id="IPR000551">
    <property type="entry name" value="MerR-type_HTH_dom"/>
</dbReference>
<keyword evidence="7" id="KW-1185">Reference proteome</keyword>
<dbReference type="GO" id="GO:0003677">
    <property type="term" value="F:DNA binding"/>
    <property type="evidence" value="ECO:0007669"/>
    <property type="project" value="UniProtKB-KW"/>
</dbReference>
<dbReference type="PROSITE" id="PS50937">
    <property type="entry name" value="HTH_MERR_2"/>
    <property type="match status" value="1"/>
</dbReference>
<keyword evidence="4" id="KW-0804">Transcription</keyword>
<evidence type="ECO:0000256" key="2">
    <source>
        <dbReference type="ARBA" id="ARBA00023125"/>
    </source>
</evidence>
<dbReference type="STRING" id="137838.GCA_001458595_00163"/>